<evidence type="ECO:0000256" key="16">
    <source>
        <dbReference type="ARBA" id="ARBA00047364"/>
    </source>
</evidence>
<evidence type="ECO:0000256" key="8">
    <source>
        <dbReference type="ARBA" id="ARBA00022777"/>
    </source>
</evidence>
<keyword evidence="12" id="KW-0829">Tyrosine-protein kinase</keyword>
<dbReference type="PRINTS" id="PR00109">
    <property type="entry name" value="TYRKINASE"/>
</dbReference>
<feature type="region of interest" description="Disordered" evidence="20">
    <location>
        <begin position="1007"/>
        <end position="1031"/>
    </location>
</feature>
<feature type="region of interest" description="Disordered" evidence="20">
    <location>
        <begin position="381"/>
        <end position="405"/>
    </location>
</feature>
<feature type="binding site" evidence="19">
    <location>
        <position position="144"/>
    </location>
    <ligand>
        <name>ATP</name>
        <dbReference type="ChEBI" id="CHEBI:30616"/>
    </ligand>
</feature>
<dbReference type="InterPro" id="IPR020635">
    <property type="entry name" value="Tyr_kinase_cat_dom"/>
</dbReference>
<dbReference type="InterPro" id="IPR008266">
    <property type="entry name" value="Tyr_kinase_AS"/>
</dbReference>
<dbReference type="CDD" id="cd00814">
    <property type="entry name" value="MetRS_core"/>
    <property type="match status" value="1"/>
</dbReference>
<evidence type="ECO:0000256" key="12">
    <source>
        <dbReference type="ARBA" id="ARBA00023137"/>
    </source>
</evidence>
<evidence type="ECO:0000259" key="21">
    <source>
        <dbReference type="PROSITE" id="PS50001"/>
    </source>
</evidence>
<dbReference type="PROSITE" id="PS50011">
    <property type="entry name" value="PROTEIN_KINASE_DOM"/>
    <property type="match status" value="2"/>
</dbReference>
<dbReference type="InterPro" id="IPR033911">
    <property type="entry name" value="MetRS_core"/>
</dbReference>
<feature type="compositionally biased region" description="Acidic residues" evidence="20">
    <location>
        <begin position="382"/>
        <end position="393"/>
    </location>
</feature>
<reference evidence="23 24" key="1">
    <citation type="submission" date="2021-04" db="EMBL/GenBank/DDBJ databases">
        <authorList>
            <person name="De Guttry C."/>
            <person name="Zahm M."/>
            <person name="Klopp C."/>
            <person name="Cabau C."/>
            <person name="Louis A."/>
            <person name="Berthelot C."/>
            <person name="Parey E."/>
            <person name="Roest Crollius H."/>
            <person name="Montfort J."/>
            <person name="Robinson-Rechavi M."/>
            <person name="Bucao C."/>
            <person name="Bouchez O."/>
            <person name="Gislard M."/>
            <person name="Lluch J."/>
            <person name="Milhes M."/>
            <person name="Lampietro C."/>
            <person name="Lopez Roques C."/>
            <person name="Donnadieu C."/>
            <person name="Braasch I."/>
            <person name="Desvignes T."/>
            <person name="Postlethwait J."/>
            <person name="Bobe J."/>
            <person name="Wedekind C."/>
            <person name="Guiguen Y."/>
        </authorList>
    </citation>
    <scope>NUCLEOTIDE SEQUENCE [LARGE SCALE GENOMIC DNA]</scope>
    <source>
        <strain evidence="23">Cs_M1</strain>
        <tissue evidence="23">Blood</tissue>
    </source>
</reference>
<evidence type="ECO:0000256" key="10">
    <source>
        <dbReference type="ARBA" id="ARBA00022917"/>
    </source>
</evidence>
<dbReference type="InterPro" id="IPR001245">
    <property type="entry name" value="Ser-Thr/Tyr_kinase_cat_dom"/>
</dbReference>
<evidence type="ECO:0000256" key="15">
    <source>
        <dbReference type="ARBA" id="ARBA00030331"/>
    </source>
</evidence>
<evidence type="ECO:0000256" key="7">
    <source>
        <dbReference type="ARBA" id="ARBA00022741"/>
    </source>
</evidence>
<evidence type="ECO:0000256" key="11">
    <source>
        <dbReference type="ARBA" id="ARBA00022999"/>
    </source>
</evidence>
<keyword evidence="5" id="KW-0808">Transferase</keyword>
<comment type="catalytic activity">
    <reaction evidence="17">
        <text>L-tyrosyl-[protein] + ATP = O-phospho-L-tyrosyl-[protein] + ADP + H(+)</text>
        <dbReference type="Rhea" id="RHEA:10596"/>
        <dbReference type="Rhea" id="RHEA-COMP:10136"/>
        <dbReference type="Rhea" id="RHEA-COMP:20101"/>
        <dbReference type="ChEBI" id="CHEBI:15378"/>
        <dbReference type="ChEBI" id="CHEBI:30616"/>
        <dbReference type="ChEBI" id="CHEBI:46858"/>
        <dbReference type="ChEBI" id="CHEBI:61978"/>
        <dbReference type="ChEBI" id="CHEBI:456216"/>
        <dbReference type="EC" id="2.7.10.2"/>
    </reaction>
</comment>
<dbReference type="Pfam" id="PF07714">
    <property type="entry name" value="PK_Tyr_Ser-Thr"/>
    <property type="match status" value="3"/>
</dbReference>
<keyword evidence="6" id="KW-0519">Myristate</keyword>
<dbReference type="SMART" id="SM00252">
    <property type="entry name" value="SH2"/>
    <property type="match status" value="1"/>
</dbReference>
<dbReference type="InterPro" id="IPR015413">
    <property type="entry name" value="Methionyl/Leucyl_tRNA_Synth"/>
</dbReference>
<dbReference type="InterPro" id="IPR000980">
    <property type="entry name" value="SH2"/>
</dbReference>
<evidence type="ECO:0000256" key="19">
    <source>
        <dbReference type="PROSITE-ProRule" id="PRU10141"/>
    </source>
</evidence>
<dbReference type="EC" id="2.7.10.2" evidence="1"/>
<keyword evidence="7 19" id="KW-0547">Nucleotide-binding</keyword>
<dbReference type="Pfam" id="PF02953">
    <property type="entry name" value="zf-Tim10_DDP"/>
    <property type="match status" value="1"/>
</dbReference>
<keyword evidence="8" id="KW-0418">Kinase</keyword>
<dbReference type="PRINTS" id="PR01041">
    <property type="entry name" value="TRNASYNTHMET"/>
</dbReference>
<evidence type="ECO:0000256" key="1">
    <source>
        <dbReference type="ARBA" id="ARBA00011903"/>
    </source>
</evidence>
<evidence type="ECO:0000256" key="18">
    <source>
        <dbReference type="PROSITE-ProRule" id="PRU00191"/>
    </source>
</evidence>
<dbReference type="InterPro" id="IPR036860">
    <property type="entry name" value="SH2_dom_sf"/>
</dbReference>
<dbReference type="PROSITE" id="PS50001">
    <property type="entry name" value="SH2"/>
    <property type="match status" value="1"/>
</dbReference>
<dbReference type="Gene3D" id="2.170.220.10">
    <property type="match status" value="1"/>
</dbReference>
<gene>
    <name evidence="23" type="ORF">J4Q44_G00306240</name>
</gene>
<evidence type="ECO:0000313" key="23">
    <source>
        <dbReference type="EMBL" id="KAK6299114.1"/>
    </source>
</evidence>
<accession>A0AAN8L1B1</accession>
<dbReference type="FunFam" id="2.170.220.10:FF:000001">
    <property type="entry name" value="methionine--tRNA ligase, mitochondrial"/>
    <property type="match status" value="1"/>
</dbReference>
<evidence type="ECO:0000256" key="17">
    <source>
        <dbReference type="ARBA" id="ARBA00051245"/>
    </source>
</evidence>
<dbReference type="FunFam" id="3.30.200.20:FF:000053">
    <property type="entry name" value="Tyrosine-protein kinase"/>
    <property type="match status" value="2"/>
</dbReference>
<dbReference type="GO" id="GO:0005739">
    <property type="term" value="C:mitochondrion"/>
    <property type="evidence" value="ECO:0007669"/>
    <property type="project" value="UniProtKB-ARBA"/>
</dbReference>
<feature type="compositionally biased region" description="Basic and acidic residues" evidence="20">
    <location>
        <begin position="1083"/>
        <end position="1093"/>
    </location>
</feature>
<name>A0AAN8L1B1_9TELE</name>
<keyword evidence="10" id="KW-0648">Protein biosynthesis</keyword>
<dbReference type="FunFam" id="1.10.510.10:FF:000052">
    <property type="entry name" value="Tyrosine-protein kinase"/>
    <property type="match status" value="1"/>
</dbReference>
<proteinExistence type="predicted"/>
<comment type="catalytic activity">
    <reaction evidence="16">
        <text>tRNA(Met) + L-methionine + ATP = L-methionyl-tRNA(Met) + AMP + diphosphate</text>
        <dbReference type="Rhea" id="RHEA:13481"/>
        <dbReference type="Rhea" id="RHEA-COMP:9667"/>
        <dbReference type="Rhea" id="RHEA-COMP:9698"/>
        <dbReference type="ChEBI" id="CHEBI:30616"/>
        <dbReference type="ChEBI" id="CHEBI:33019"/>
        <dbReference type="ChEBI" id="CHEBI:57844"/>
        <dbReference type="ChEBI" id="CHEBI:78442"/>
        <dbReference type="ChEBI" id="CHEBI:78530"/>
        <dbReference type="ChEBI" id="CHEBI:456215"/>
        <dbReference type="EC" id="6.1.1.10"/>
    </reaction>
</comment>
<feature type="region of interest" description="Disordered" evidence="20">
    <location>
        <begin position="956"/>
        <end position="991"/>
    </location>
</feature>
<feature type="domain" description="SH2" evidence="21">
    <location>
        <begin position="21"/>
        <end position="120"/>
    </location>
</feature>
<dbReference type="Gene3D" id="3.40.50.620">
    <property type="entry name" value="HUPs"/>
    <property type="match status" value="2"/>
</dbReference>
<dbReference type="Pfam" id="PF00017">
    <property type="entry name" value="SH2"/>
    <property type="match status" value="1"/>
</dbReference>
<evidence type="ECO:0000256" key="9">
    <source>
        <dbReference type="ARBA" id="ARBA00022840"/>
    </source>
</evidence>
<keyword evidence="6" id="KW-0449">Lipoprotein</keyword>
<keyword evidence="11 18" id="KW-0727">SH2 domain</keyword>
<dbReference type="Gene3D" id="3.30.505.10">
    <property type="entry name" value="SH2 domain"/>
    <property type="match status" value="1"/>
</dbReference>
<dbReference type="InterPro" id="IPR011009">
    <property type="entry name" value="Kinase-like_dom_sf"/>
</dbReference>
<evidence type="ECO:0000256" key="20">
    <source>
        <dbReference type="SAM" id="MobiDB-lite"/>
    </source>
</evidence>
<dbReference type="SUPFAM" id="SSF55550">
    <property type="entry name" value="SH2 domain"/>
    <property type="match status" value="1"/>
</dbReference>
<dbReference type="SUPFAM" id="SSF56112">
    <property type="entry name" value="Protein kinase-like (PK-like)"/>
    <property type="match status" value="2"/>
</dbReference>
<dbReference type="EC" id="6.1.1.10" evidence="2"/>
<dbReference type="GO" id="GO:0004825">
    <property type="term" value="F:methionine-tRNA ligase activity"/>
    <property type="evidence" value="ECO:0007669"/>
    <property type="project" value="UniProtKB-EC"/>
</dbReference>
<dbReference type="InterPro" id="IPR017441">
    <property type="entry name" value="Protein_kinase_ATP_BS"/>
</dbReference>
<feature type="region of interest" description="Disordered" evidence="20">
    <location>
        <begin position="443"/>
        <end position="463"/>
    </location>
</feature>
<sequence>MVVAASYCGDVFNQQGLGNCWYRKSMNRSQAENLLKTENKDGGFLVRDSSKVGKYTVSVFTKGGETAGNCRHYNICTTQQGQFYLAEKHNFSSIPDLINYHQHNAAGVWEIDPRHLTFIKELGNGQFGVVKYGKWQGQHDVAIKMIKEGSMSEDDFIEEAKVMMKLRHENLVQLYGVCTKQRPIYIVTEFLSNGCLLSYLREGLKQHPSPIQLLEMCKDVTEGMAYLEANQYIHRDLAARNCLVDTNGTIKVTDFGLSRYVLDDEYTSSAGSKFPVRWSPPEVLLYCKFSSKSDIWAYDSGQVSRGHRLYRPQLANDRVYTIMTSCWLDVRTLRLPWPLRLALLAGQGHVGLLAPEGPLRPLPQVQWQRVPAECKIFKRMEEEDTQDDCEEPTDGPHNSDGGAGEQLLDADAQALDAGHRQGANHGADQDVNQHVLLAIARGDQEDEDQAARHNRHGERDESWERSHYSTWVLELLSHGSKGGNLLLLRGVDDHDSGTQDAQQAAHLPVNIQPAHSGREVRDLAVWCQDNNLSLNVIKTQEMIVDYRKKKRTEHAPILIDGAVVEQVESVKFHGVHVTNKLSWNCKMLMVRRMGHGYPHGRSDLLHTHPPIFYVNAAPHIGHLYSAVTADYLHRYKLLQGFNSRFATAVDFLTGRPQVVRVGNSTSATMILQHGGPASWYRKSMNRSQAENLLKTEGYGRLTHATSPSSRSWAMGQFGVVKYGKWQGQHDVAIKMIKEGSMSEDDFIEEAKVMMKLRHENLVQLYGVCTKQRPIYIVTEFLSNGCLLSYLREGLKQHPSPIQLLEMCKDVTEGMAYLEANQYVLDDEYTSSAGSKFPVRWSPPEVLLYCKFSSKSDIWAYGVLMWEIYTLGKLPYERLNNNEIVDQVSRGHRLYRPQLANDRVYTIMTSCWLDVRTEKCMDKPGPKLDSRTEICFVNCVERFIDTSQFILNRLEQTQRTSPPLAPPPGSPGWAGPRRAAAPEGPLRPLPQVQWQRVPAECKIFKRMEEEDTQDDCEEPTDGPHNSDGGAGEQLLDADAQALDAGHRQGANHGADQDVNQHVLLAIARGDQEDEDQAARHNRHGERDESWERSQSEREVRDLAVWCQDNNLSLNVIKTQEMIVDYRKKKRTEHAPILIDGAVVEQVESVKFHGVHVTNKLSWTPRDRTYYITTPIFYVNAAPHIGHLYSAVTADYLHRYKLLQGFNSRFATGTDEHGLKIQQAADAAGQDPLSFCTKVSEGFKHLFESFHISYTDYIRTTEERHRCAVEHFWTVLQSKGFIYKGSYEGWYSTQDESFLTPSQVGDAKDSSGKEIKISLESGHKVEWMKEENYMFRLSEFRSRLQEWLEGNPRAVQPERFHHAVLQWLQEDLPDLSVSRQRSRLQWGIPVPGDLDQTIYVWLDALVNYLTVAGYPDTHSQWWSAAHHVVGKDILKFHAIYWPAFLLAADLPSHRPYMCTLIGQWGGRKCLKAWGMWWIRWRGLKGSPQTV</sequence>
<keyword evidence="13" id="KW-0030">Aminoacyl-tRNA synthetase</keyword>
<comment type="caution">
    <text evidence="23">The sequence shown here is derived from an EMBL/GenBank/DDBJ whole genome shotgun (WGS) entry which is preliminary data.</text>
</comment>
<keyword evidence="3" id="KW-0597">Phosphoprotein</keyword>
<feature type="compositionally biased region" description="Low complexity" evidence="20">
    <location>
        <begin position="970"/>
        <end position="989"/>
    </location>
</feature>
<dbReference type="EMBL" id="JAGTTL010000029">
    <property type="protein sequence ID" value="KAK6299114.1"/>
    <property type="molecule type" value="Genomic_DNA"/>
</dbReference>
<feature type="compositionally biased region" description="Acidic residues" evidence="20">
    <location>
        <begin position="1008"/>
        <end position="1019"/>
    </location>
</feature>
<organism evidence="23 24">
    <name type="scientific">Coregonus suidteri</name>
    <dbReference type="NCBI Taxonomy" id="861788"/>
    <lineage>
        <taxon>Eukaryota</taxon>
        <taxon>Metazoa</taxon>
        <taxon>Chordata</taxon>
        <taxon>Craniata</taxon>
        <taxon>Vertebrata</taxon>
        <taxon>Euteleostomi</taxon>
        <taxon>Actinopterygii</taxon>
        <taxon>Neopterygii</taxon>
        <taxon>Teleostei</taxon>
        <taxon>Protacanthopterygii</taxon>
        <taxon>Salmoniformes</taxon>
        <taxon>Salmonidae</taxon>
        <taxon>Coregoninae</taxon>
        <taxon>Coregonus</taxon>
    </lineage>
</organism>
<dbReference type="InterPro" id="IPR000719">
    <property type="entry name" value="Prot_kinase_dom"/>
</dbReference>
<dbReference type="PROSITE" id="PS00109">
    <property type="entry name" value="PROTEIN_KINASE_TYR"/>
    <property type="match status" value="1"/>
</dbReference>
<dbReference type="PROSITE" id="PS00107">
    <property type="entry name" value="PROTEIN_KINASE_ATP"/>
    <property type="match status" value="1"/>
</dbReference>
<dbReference type="InterPro" id="IPR004217">
    <property type="entry name" value="Tim10-like"/>
</dbReference>
<dbReference type="Pfam" id="PF09334">
    <property type="entry name" value="tRNA-synt_1g"/>
    <property type="match status" value="2"/>
</dbReference>
<dbReference type="GO" id="GO:0006431">
    <property type="term" value="P:methionyl-tRNA aminoacylation"/>
    <property type="evidence" value="ECO:0007669"/>
    <property type="project" value="InterPro"/>
</dbReference>
<dbReference type="PRINTS" id="PR00401">
    <property type="entry name" value="SH2DOMAIN"/>
</dbReference>
<evidence type="ECO:0000256" key="5">
    <source>
        <dbReference type="ARBA" id="ARBA00022679"/>
    </source>
</evidence>
<dbReference type="SUPFAM" id="SSF144122">
    <property type="entry name" value="Tim10-like"/>
    <property type="match status" value="1"/>
</dbReference>
<dbReference type="GO" id="GO:0004715">
    <property type="term" value="F:non-membrane spanning protein tyrosine kinase activity"/>
    <property type="evidence" value="ECO:0007669"/>
    <property type="project" value="UniProtKB-EC"/>
</dbReference>
<keyword evidence="24" id="KW-1185">Reference proteome</keyword>
<dbReference type="PANTHER" id="PTHR24418">
    <property type="entry name" value="TYROSINE-PROTEIN KINASE"/>
    <property type="match status" value="1"/>
</dbReference>
<keyword evidence="4" id="KW-0436">Ligase</keyword>
<dbReference type="Gene3D" id="1.10.510.10">
    <property type="entry name" value="Transferase(Phosphotransferase) domain 1"/>
    <property type="match status" value="3"/>
</dbReference>
<evidence type="ECO:0000256" key="2">
    <source>
        <dbReference type="ARBA" id="ARBA00012838"/>
    </source>
</evidence>
<dbReference type="InterPro" id="IPR014729">
    <property type="entry name" value="Rossmann-like_a/b/a_fold"/>
</dbReference>
<feature type="region of interest" description="Disordered" evidence="20">
    <location>
        <begin position="1069"/>
        <end position="1093"/>
    </location>
</feature>
<dbReference type="SMART" id="SM00219">
    <property type="entry name" value="TyrKc"/>
    <property type="match status" value="2"/>
</dbReference>
<dbReference type="InterPro" id="IPR050198">
    <property type="entry name" value="Non-receptor_tyrosine_kinases"/>
</dbReference>
<dbReference type="Proteomes" id="UP001356427">
    <property type="component" value="Unassembled WGS sequence"/>
</dbReference>
<protein>
    <recommendedName>
        <fullName evidence="14">Methionine--tRNA ligase, mitochondrial</fullName>
        <ecNumber evidence="1">2.7.10.2</ecNumber>
        <ecNumber evidence="2">6.1.1.10</ecNumber>
    </recommendedName>
    <alternativeName>
        <fullName evidence="15">Mitochondrial methionyl-tRNA synthetase</fullName>
    </alternativeName>
</protein>
<evidence type="ECO:0000256" key="13">
    <source>
        <dbReference type="ARBA" id="ARBA00023146"/>
    </source>
</evidence>
<dbReference type="SUPFAM" id="SSF52374">
    <property type="entry name" value="Nucleotidylyl transferase"/>
    <property type="match status" value="2"/>
</dbReference>
<feature type="domain" description="Protein kinase" evidence="22">
    <location>
        <begin position="116"/>
        <end position="437"/>
    </location>
</feature>
<evidence type="ECO:0000256" key="6">
    <source>
        <dbReference type="ARBA" id="ARBA00022707"/>
    </source>
</evidence>
<evidence type="ECO:0000256" key="4">
    <source>
        <dbReference type="ARBA" id="ARBA00022598"/>
    </source>
</evidence>
<evidence type="ECO:0000256" key="3">
    <source>
        <dbReference type="ARBA" id="ARBA00022553"/>
    </source>
</evidence>
<dbReference type="InterPro" id="IPR035427">
    <property type="entry name" value="Tim10-like_dom_sf"/>
</dbReference>
<keyword evidence="9 19" id="KW-0067">ATP-binding</keyword>
<evidence type="ECO:0000313" key="24">
    <source>
        <dbReference type="Proteomes" id="UP001356427"/>
    </source>
</evidence>
<feature type="domain" description="Protein kinase" evidence="22">
    <location>
        <begin position="706"/>
        <end position="943"/>
    </location>
</feature>
<dbReference type="GO" id="GO:0005524">
    <property type="term" value="F:ATP binding"/>
    <property type="evidence" value="ECO:0007669"/>
    <property type="project" value="UniProtKB-UniRule"/>
</dbReference>
<evidence type="ECO:0000256" key="14">
    <source>
        <dbReference type="ARBA" id="ARBA00026124"/>
    </source>
</evidence>
<evidence type="ECO:0000259" key="22">
    <source>
        <dbReference type="PROSITE" id="PS50011"/>
    </source>
</evidence>